<accession>A0A0V0H7E5</accession>
<protein>
    <submittedName>
        <fullName evidence="1">Putative ovule protein</fullName>
    </submittedName>
</protein>
<organism evidence="1">
    <name type="scientific">Solanum chacoense</name>
    <name type="common">Chaco potato</name>
    <dbReference type="NCBI Taxonomy" id="4108"/>
    <lineage>
        <taxon>Eukaryota</taxon>
        <taxon>Viridiplantae</taxon>
        <taxon>Streptophyta</taxon>
        <taxon>Embryophyta</taxon>
        <taxon>Tracheophyta</taxon>
        <taxon>Spermatophyta</taxon>
        <taxon>Magnoliopsida</taxon>
        <taxon>eudicotyledons</taxon>
        <taxon>Gunneridae</taxon>
        <taxon>Pentapetalae</taxon>
        <taxon>asterids</taxon>
        <taxon>lamiids</taxon>
        <taxon>Solanales</taxon>
        <taxon>Solanaceae</taxon>
        <taxon>Solanoideae</taxon>
        <taxon>Solaneae</taxon>
        <taxon>Solanum</taxon>
    </lineage>
</organism>
<sequence>MIYLNCKCFYIHSSTYIANEESKLHSSCYKTRAALISVPLSNYYTFKCLLFFCKCIVYLPHLVA</sequence>
<dbReference type="EMBL" id="GEDG01024006">
    <property type="protein sequence ID" value="JAP16303.1"/>
    <property type="molecule type" value="Transcribed_RNA"/>
</dbReference>
<dbReference type="AlphaFoldDB" id="A0A0V0H7E5"/>
<reference evidence="1" key="1">
    <citation type="submission" date="2015-12" db="EMBL/GenBank/DDBJ databases">
        <title>Gene expression during late stages of embryo sac development: a critical building block for successful pollen-pistil interactions.</title>
        <authorList>
            <person name="Liu Y."/>
            <person name="Joly V."/>
            <person name="Sabar M."/>
            <person name="Matton D.P."/>
        </authorList>
    </citation>
    <scope>NUCLEOTIDE SEQUENCE</scope>
</reference>
<proteinExistence type="predicted"/>
<evidence type="ECO:0000313" key="1">
    <source>
        <dbReference type="EMBL" id="JAP16303.1"/>
    </source>
</evidence>
<name>A0A0V0H7E5_SOLCH</name>